<evidence type="ECO:0000313" key="3">
    <source>
        <dbReference type="WBParaSite" id="SMUV_0000242401-mRNA-1"/>
    </source>
</evidence>
<accession>A0A0N5ADZ2</accession>
<dbReference type="WBParaSite" id="SMUV_0000242401-mRNA-1">
    <property type="protein sequence ID" value="SMUV_0000242401-mRNA-1"/>
    <property type="gene ID" value="SMUV_0000242401"/>
</dbReference>
<keyword evidence="2" id="KW-1185">Reference proteome</keyword>
<dbReference type="Pfam" id="PF02598">
    <property type="entry name" value="Methyltrn_RNA_3"/>
    <property type="match status" value="1"/>
</dbReference>
<dbReference type="InterPro" id="IPR029028">
    <property type="entry name" value="Alpha/beta_knot_MTases"/>
</dbReference>
<dbReference type="STRING" id="451379.A0A0N5ADZ2"/>
<dbReference type="AlphaFoldDB" id="A0A0N5ADZ2"/>
<dbReference type="SUPFAM" id="SSF75217">
    <property type="entry name" value="alpha/beta knot"/>
    <property type="match status" value="1"/>
</dbReference>
<dbReference type="InterPro" id="IPR012340">
    <property type="entry name" value="NA-bd_OB-fold"/>
</dbReference>
<dbReference type="SUPFAM" id="SSF50249">
    <property type="entry name" value="Nucleic acid-binding proteins"/>
    <property type="match status" value="1"/>
</dbReference>
<dbReference type="PANTHER" id="PTHR12150:SF13">
    <property type="entry name" value="METHYLTRANSFERASE C9ORF114-RELATED"/>
    <property type="match status" value="1"/>
</dbReference>
<proteinExistence type="inferred from homology"/>
<protein>
    <submittedName>
        <fullName evidence="3">Methyltransferase C9orf114 homolog</fullName>
    </submittedName>
</protein>
<reference evidence="3" key="1">
    <citation type="submission" date="2017-02" db="UniProtKB">
        <authorList>
            <consortium name="WormBaseParasite"/>
        </authorList>
    </citation>
    <scope>IDENTIFICATION</scope>
</reference>
<dbReference type="PANTHER" id="PTHR12150">
    <property type="entry name" value="CLASS IV SAM-BINDING METHYLTRANSFERASE-RELATED"/>
    <property type="match status" value="1"/>
</dbReference>
<dbReference type="InterPro" id="IPR003750">
    <property type="entry name" value="Put_MeTrfase-C9orf114-like"/>
</dbReference>
<evidence type="ECO:0000256" key="1">
    <source>
        <dbReference type="ARBA" id="ARBA00009841"/>
    </source>
</evidence>
<organism evidence="2 3">
    <name type="scientific">Syphacia muris</name>
    <dbReference type="NCBI Taxonomy" id="451379"/>
    <lineage>
        <taxon>Eukaryota</taxon>
        <taxon>Metazoa</taxon>
        <taxon>Ecdysozoa</taxon>
        <taxon>Nematoda</taxon>
        <taxon>Chromadorea</taxon>
        <taxon>Rhabditida</taxon>
        <taxon>Spirurina</taxon>
        <taxon>Oxyuridomorpha</taxon>
        <taxon>Oxyuroidea</taxon>
        <taxon>Oxyuridae</taxon>
        <taxon>Syphacia</taxon>
    </lineage>
</organism>
<dbReference type="CDD" id="cd18086">
    <property type="entry name" value="HsC9orf114-like"/>
    <property type="match status" value="1"/>
</dbReference>
<sequence>MTGKTEKRAIRQEKVMNWLDRKKQKELETAEEVPGMEVVTIKPEESVQSLLGKQRRPYSLSIAIPGSILNNAQSQELRVYLAGQIARAASISCVDEIVIFDEYARLTPNQIESYYNGSWQADKPFRDDNSECIFHMARILEYLECPQYLRKTLFPLHKSLAFAGVLNPLDCPHHLRANDLSIPYRDGIILDKPVKSGRGPLCDVGLDKELQLEAEIDLPPLTRITYYLFKKKYYDIIFLCAKRYRGKLISPQRVRHRAGIYWGYNVRIAGSLSEALKGQPEYNYIIGTSEHGTPLEELSLSVEESCRILLVFGGLKGLEAAVEADEEITTSVPAKAFQHYVSIAPGQGSRTIRTEEAVLMTLGILKSRLDFPYSF</sequence>
<dbReference type="Proteomes" id="UP000046393">
    <property type="component" value="Unplaced"/>
</dbReference>
<comment type="similarity">
    <text evidence="1">Belongs to the class IV-like SAM-binding methyltransferase superfamily.</text>
</comment>
<evidence type="ECO:0000313" key="2">
    <source>
        <dbReference type="Proteomes" id="UP000046393"/>
    </source>
</evidence>
<dbReference type="Gene3D" id="3.40.1280.10">
    <property type="match status" value="2"/>
</dbReference>
<name>A0A0N5ADZ2_9BILA</name>
<dbReference type="InterPro" id="IPR029026">
    <property type="entry name" value="tRNA_m1G_MTases_N"/>
</dbReference>